<keyword evidence="9" id="KW-0411">Iron-sulfur</keyword>
<keyword evidence="4" id="KW-0004">4Fe-4S</keyword>
<dbReference type="PROSITE" id="PS51379">
    <property type="entry name" value="4FE4S_FER_2"/>
    <property type="match status" value="3"/>
</dbReference>
<sequence>MTAKTATIPTKQYGFYIDTTVCSGCKTCMVSCKDRSNVNAGLKWRRVYEMVGGSWNKQADGSFQQDVFSYYTSIGCNHCSDPACVKVCPVGAHTKRESDGFVLIDADKCIGCQACASQCPYDAPQFDANTHKMTKCDGCNDRVAKGLMPQCVESCPSRALDFGEIGELRKKYGKNADIQSLPDSSQTKPNIIVKVNKHGTKSGHINNAFEVTNPALNSSPRHVVK</sequence>
<evidence type="ECO:0000256" key="6">
    <source>
        <dbReference type="ARBA" id="ARBA00022737"/>
    </source>
</evidence>
<evidence type="ECO:0000256" key="8">
    <source>
        <dbReference type="ARBA" id="ARBA00023004"/>
    </source>
</evidence>
<accession>A0ABS5I2T2</accession>
<dbReference type="InterPro" id="IPR050954">
    <property type="entry name" value="ET_IronSulfur_Cluster-Binding"/>
</dbReference>
<keyword evidence="6" id="KW-0677">Repeat</keyword>
<feature type="domain" description="4Fe-4S ferredoxin-type" evidence="10">
    <location>
        <begin position="100"/>
        <end position="129"/>
    </location>
</feature>
<feature type="domain" description="4Fe-4S ferredoxin-type" evidence="10">
    <location>
        <begin position="66"/>
        <end position="98"/>
    </location>
</feature>
<dbReference type="PANTHER" id="PTHR43177:SF5">
    <property type="entry name" value="ANAEROBIC DIMETHYL SULFOXIDE REDUCTASE CHAIN B-RELATED"/>
    <property type="match status" value="1"/>
</dbReference>
<dbReference type="InterPro" id="IPR017896">
    <property type="entry name" value="4Fe4S_Fe-S-bd"/>
</dbReference>
<evidence type="ECO:0000256" key="2">
    <source>
        <dbReference type="ARBA" id="ARBA00003584"/>
    </source>
</evidence>
<comment type="cofactor">
    <cofactor evidence="1">
        <name>[4Fe-4S] cluster</name>
        <dbReference type="ChEBI" id="CHEBI:49883"/>
    </cofactor>
</comment>
<organism evidence="11 12">
    <name type="scientific">Shewanella intestini</name>
    <dbReference type="NCBI Taxonomy" id="2017544"/>
    <lineage>
        <taxon>Bacteria</taxon>
        <taxon>Pseudomonadati</taxon>
        <taxon>Pseudomonadota</taxon>
        <taxon>Gammaproteobacteria</taxon>
        <taxon>Alteromonadales</taxon>
        <taxon>Shewanellaceae</taxon>
        <taxon>Shewanella</taxon>
    </lineage>
</organism>
<dbReference type="EMBL" id="JAAIKR010000004">
    <property type="protein sequence ID" value="MBR9727655.1"/>
    <property type="molecule type" value="Genomic_DNA"/>
</dbReference>
<dbReference type="InterPro" id="IPR017900">
    <property type="entry name" value="4Fe4S_Fe_S_CS"/>
</dbReference>
<protein>
    <submittedName>
        <fullName evidence="11">Dimethylsulfoxide reductase subunit B</fullName>
    </submittedName>
</protein>
<keyword evidence="12" id="KW-1185">Reference proteome</keyword>
<evidence type="ECO:0000256" key="1">
    <source>
        <dbReference type="ARBA" id="ARBA00001966"/>
    </source>
</evidence>
<dbReference type="Pfam" id="PF13247">
    <property type="entry name" value="Fer4_11"/>
    <property type="match status" value="1"/>
</dbReference>
<dbReference type="Gene3D" id="3.30.70.20">
    <property type="match status" value="2"/>
</dbReference>
<keyword evidence="3" id="KW-0813">Transport</keyword>
<feature type="domain" description="4Fe-4S ferredoxin-type" evidence="10">
    <location>
        <begin position="13"/>
        <end position="43"/>
    </location>
</feature>
<name>A0ABS5I2T2_9GAMM</name>
<evidence type="ECO:0000256" key="4">
    <source>
        <dbReference type="ARBA" id="ARBA00022485"/>
    </source>
</evidence>
<evidence type="ECO:0000313" key="11">
    <source>
        <dbReference type="EMBL" id="MBR9727655.1"/>
    </source>
</evidence>
<dbReference type="Pfam" id="PF12800">
    <property type="entry name" value="Fer4_4"/>
    <property type="match status" value="1"/>
</dbReference>
<reference evidence="11 12" key="1">
    <citation type="submission" date="2020-02" db="EMBL/GenBank/DDBJ databases">
        <title>Shewanella WXL01 sp. nov., a marine bacterium isolated from green algae in Luhuitou Fringing Reef (Northern South China Sea).</title>
        <authorList>
            <person name="Wang X."/>
        </authorList>
    </citation>
    <scope>NUCLEOTIDE SEQUENCE [LARGE SCALE GENOMIC DNA]</scope>
    <source>
        <strain evidence="11 12">MCCC 1A01895</strain>
    </source>
</reference>
<keyword evidence="5" id="KW-0479">Metal-binding</keyword>
<dbReference type="NCBIfam" id="TIGR02951">
    <property type="entry name" value="DMSO_dmsB"/>
    <property type="match status" value="1"/>
</dbReference>
<proteinExistence type="predicted"/>
<evidence type="ECO:0000256" key="3">
    <source>
        <dbReference type="ARBA" id="ARBA00022448"/>
    </source>
</evidence>
<keyword evidence="8" id="KW-0408">Iron</keyword>
<evidence type="ECO:0000259" key="10">
    <source>
        <dbReference type="PROSITE" id="PS51379"/>
    </source>
</evidence>
<evidence type="ECO:0000256" key="5">
    <source>
        <dbReference type="ARBA" id="ARBA00022723"/>
    </source>
</evidence>
<dbReference type="InterPro" id="IPR014297">
    <property type="entry name" value="DMSO_DmsB"/>
</dbReference>
<comment type="caution">
    <text evidence="11">The sequence shown here is derived from an EMBL/GenBank/DDBJ whole genome shotgun (WGS) entry which is preliminary data.</text>
</comment>
<dbReference type="SUPFAM" id="SSF54862">
    <property type="entry name" value="4Fe-4S ferredoxins"/>
    <property type="match status" value="1"/>
</dbReference>
<evidence type="ECO:0000256" key="9">
    <source>
        <dbReference type="ARBA" id="ARBA00023014"/>
    </source>
</evidence>
<dbReference type="PANTHER" id="PTHR43177">
    <property type="entry name" value="PROTEIN NRFC"/>
    <property type="match status" value="1"/>
</dbReference>
<gene>
    <name evidence="11" type="primary">dmsB</name>
    <name evidence="11" type="ORF">G3R48_06600</name>
</gene>
<dbReference type="PROSITE" id="PS00198">
    <property type="entry name" value="4FE4S_FER_1"/>
    <property type="match status" value="1"/>
</dbReference>
<dbReference type="CDD" id="cd16371">
    <property type="entry name" value="DMSOR_beta_like"/>
    <property type="match status" value="1"/>
</dbReference>
<evidence type="ECO:0000256" key="7">
    <source>
        <dbReference type="ARBA" id="ARBA00022982"/>
    </source>
</evidence>
<comment type="function">
    <text evidence="2">Electron transfer subunit of the terminal reductase during anaerobic growth on various sulfoxide and N-oxide compounds.</text>
</comment>
<dbReference type="RefSeq" id="WP_153661711.1">
    <property type="nucleotide sequence ID" value="NZ_JAAIKR010000004.1"/>
</dbReference>
<dbReference type="Proteomes" id="UP000811844">
    <property type="component" value="Unassembled WGS sequence"/>
</dbReference>
<evidence type="ECO:0000313" key="12">
    <source>
        <dbReference type="Proteomes" id="UP000811844"/>
    </source>
</evidence>
<keyword evidence="7" id="KW-0249">Electron transport</keyword>